<dbReference type="InterPro" id="IPR001387">
    <property type="entry name" value="Cro/C1-type_HTH"/>
</dbReference>
<keyword evidence="3" id="KW-1185">Reference proteome</keyword>
<dbReference type="SUPFAM" id="SSF47413">
    <property type="entry name" value="lambda repressor-like DNA-binding domains"/>
    <property type="match status" value="1"/>
</dbReference>
<evidence type="ECO:0000259" key="1">
    <source>
        <dbReference type="PROSITE" id="PS50943"/>
    </source>
</evidence>
<gene>
    <name evidence="2" type="ORF">E1286_11015</name>
</gene>
<evidence type="ECO:0000313" key="2">
    <source>
        <dbReference type="EMBL" id="TDD51231.1"/>
    </source>
</evidence>
<dbReference type="EMBL" id="SMKQ01000022">
    <property type="protein sequence ID" value="TDD51231.1"/>
    <property type="molecule type" value="Genomic_DNA"/>
</dbReference>
<dbReference type="AlphaFoldDB" id="A0A4R4Z040"/>
<dbReference type="InterPro" id="IPR043917">
    <property type="entry name" value="DUF5753"/>
</dbReference>
<feature type="domain" description="HTH cro/C1-type" evidence="1">
    <location>
        <begin position="17"/>
        <end position="71"/>
    </location>
</feature>
<dbReference type="Proteomes" id="UP000295302">
    <property type="component" value="Unassembled WGS sequence"/>
</dbReference>
<dbReference type="Gene3D" id="1.10.260.40">
    <property type="entry name" value="lambda repressor-like DNA-binding domains"/>
    <property type="match status" value="1"/>
</dbReference>
<protein>
    <submittedName>
        <fullName evidence="2">XRE family transcriptional regulator</fullName>
    </submittedName>
</protein>
<comment type="caution">
    <text evidence="2">The sequence shown here is derived from an EMBL/GenBank/DDBJ whole genome shotgun (WGS) entry which is preliminary data.</text>
</comment>
<sequence length="295" mass="33538">MALGSPTVFRRRLVAELRRRREAVGFSGPQVAKALTWSTSKISRLENGQILPNSTDVENLLDLYEMPEPDRSQLLALVPQCSAPEWWEKYSDAISEDYVGFLGFESGAIERWDWQSLVIPGQLQTEAYARAIIGTGYFGELTPRQIRRRTELRIERKEKYINNPSLTSKIIIDESVLARKIGDESLMAEQLHHLQELSERPNIELQVLLNDQGLPVPVANFILLRFPMLENLGELYPDVLYVENEAGGGVDEDEIRTHRYHLAFARLSEVALSPAESMDFLAERETKWASRPVSG</sequence>
<dbReference type="SMART" id="SM00530">
    <property type="entry name" value="HTH_XRE"/>
    <property type="match status" value="1"/>
</dbReference>
<name>A0A4R4Z040_9ACTN</name>
<dbReference type="Pfam" id="PF13560">
    <property type="entry name" value="HTH_31"/>
    <property type="match status" value="1"/>
</dbReference>
<dbReference type="CDD" id="cd00093">
    <property type="entry name" value="HTH_XRE"/>
    <property type="match status" value="1"/>
</dbReference>
<dbReference type="PROSITE" id="PS50943">
    <property type="entry name" value="HTH_CROC1"/>
    <property type="match status" value="1"/>
</dbReference>
<dbReference type="InterPro" id="IPR010982">
    <property type="entry name" value="Lambda_DNA-bd_dom_sf"/>
</dbReference>
<organism evidence="2 3">
    <name type="scientific">Nonomuraea terrae</name>
    <dbReference type="NCBI Taxonomy" id="2530383"/>
    <lineage>
        <taxon>Bacteria</taxon>
        <taxon>Bacillati</taxon>
        <taxon>Actinomycetota</taxon>
        <taxon>Actinomycetes</taxon>
        <taxon>Streptosporangiales</taxon>
        <taxon>Streptosporangiaceae</taxon>
        <taxon>Nonomuraea</taxon>
    </lineage>
</organism>
<accession>A0A4R4Z040</accession>
<evidence type="ECO:0000313" key="3">
    <source>
        <dbReference type="Proteomes" id="UP000295302"/>
    </source>
</evidence>
<dbReference type="Pfam" id="PF19054">
    <property type="entry name" value="DUF5753"/>
    <property type="match status" value="1"/>
</dbReference>
<reference evidence="2 3" key="1">
    <citation type="submission" date="2019-03" db="EMBL/GenBank/DDBJ databases">
        <title>Draft genome sequences of novel Actinobacteria.</title>
        <authorList>
            <person name="Sahin N."/>
            <person name="Ay H."/>
            <person name="Saygin H."/>
        </authorList>
    </citation>
    <scope>NUCLEOTIDE SEQUENCE [LARGE SCALE GENOMIC DNA]</scope>
    <source>
        <strain evidence="2 3">CH32</strain>
    </source>
</reference>
<proteinExistence type="predicted"/>
<dbReference type="RefSeq" id="WP_132611356.1">
    <property type="nucleotide sequence ID" value="NZ_SMKQ01000022.1"/>
</dbReference>
<dbReference type="GO" id="GO:0003677">
    <property type="term" value="F:DNA binding"/>
    <property type="evidence" value="ECO:0007669"/>
    <property type="project" value="InterPro"/>
</dbReference>
<dbReference type="OrthoDB" id="5177725at2"/>